<keyword evidence="1" id="KW-0999">Mitochondrion inner membrane</keyword>
<evidence type="ECO:0000256" key="1">
    <source>
        <dbReference type="RuleBase" id="RU363021"/>
    </source>
</evidence>
<dbReference type="InterPro" id="IPR033181">
    <property type="entry name" value="Mic26_fungi"/>
</dbReference>
<dbReference type="PANTHER" id="PTHR28268">
    <property type="entry name" value="MICOS SUBUNIT MIC26"/>
    <property type="match status" value="1"/>
</dbReference>
<dbReference type="eggNOG" id="ENOG502S99Y">
    <property type="taxonomic scope" value="Eukaryota"/>
</dbReference>
<dbReference type="GeneID" id="14537154"/>
<dbReference type="OrthoDB" id="2399148at2759"/>
<keyword evidence="1" id="KW-0496">Mitochondrion</keyword>
<sequence length="208" mass="24206">MVRKFYEDDELIINKPGTIDPITPKLQHQESIHGEGASIIDGMVIRTTPILEKYSNQVRQFLITKFNILEAELKTQRSASLNEWRHLKSGFNDLVEEPVLPNGIYILTAGLTGSILVRNRNIGLRFVTPLLFGGVATRYYMPRTFANLSKKYDELELENVPDLYTQRQDLIRQSIQWKHDAELLRVKFNDGVIEQVHDLRNKWKEVWN</sequence>
<comment type="subunit">
    <text evidence="1">Component of the mitochondrial contact site and cristae organizing system (MICOS) complex.</text>
</comment>
<keyword evidence="1" id="KW-0472">Membrane</keyword>
<reference evidence="2 3" key="1">
    <citation type="journal article" date="2012" name="PLoS ONE">
        <title>Sequence and analysis of the genome of the pathogenic yeast Candida orthopsilosis.</title>
        <authorList>
            <person name="Riccombeni A."/>
            <person name="Vidanes G."/>
            <person name="Proux-Wera E."/>
            <person name="Wolfe K.H."/>
            <person name="Butler G."/>
        </authorList>
    </citation>
    <scope>NUCLEOTIDE SEQUENCE [LARGE SCALE GENOMIC DNA]</scope>
    <source>
        <strain evidence="2 3">Co 90-125</strain>
    </source>
</reference>
<dbReference type="Proteomes" id="UP000005018">
    <property type="component" value="Chromosome 1"/>
</dbReference>
<dbReference type="Pfam" id="PF09769">
    <property type="entry name" value="ApoO"/>
    <property type="match status" value="1"/>
</dbReference>
<dbReference type="GO" id="GO:0061617">
    <property type="term" value="C:MICOS complex"/>
    <property type="evidence" value="ECO:0007669"/>
    <property type="project" value="UniProtKB-UniRule"/>
</dbReference>
<evidence type="ECO:0000313" key="2">
    <source>
        <dbReference type="EMBL" id="CCG20840.1"/>
    </source>
</evidence>
<accession>H8WWL6</accession>
<dbReference type="RefSeq" id="XP_003866280.1">
    <property type="nucleotide sequence ID" value="XM_003866232.1"/>
</dbReference>
<evidence type="ECO:0000313" key="3">
    <source>
        <dbReference type="Proteomes" id="UP000005018"/>
    </source>
</evidence>
<keyword evidence="3" id="KW-1185">Reference proteome</keyword>
<dbReference type="EMBL" id="HE681719">
    <property type="protein sequence ID" value="CCG20840.1"/>
    <property type="molecule type" value="Genomic_DNA"/>
</dbReference>
<dbReference type="GO" id="GO:0042407">
    <property type="term" value="P:cristae formation"/>
    <property type="evidence" value="ECO:0007669"/>
    <property type="project" value="InterPro"/>
</dbReference>
<dbReference type="AlphaFoldDB" id="H8WWL6"/>
<name>H8WWL6_CANO9</name>
<dbReference type="InterPro" id="IPR019166">
    <property type="entry name" value="MIC26/MIC27"/>
</dbReference>
<protein>
    <recommendedName>
        <fullName evidence="1">MICOS complex subunit</fullName>
    </recommendedName>
</protein>
<comment type="function">
    <text evidence="1">Component of the MICOS complex, a large protein complex of the mitochondrial inner membrane that plays crucial roles in the maintenance of crista junctions, inner membrane architecture, and formation of contact sites to the outer membrane.</text>
</comment>
<gene>
    <name evidence="2" type="ORF">CORT_0A04520</name>
</gene>
<organism evidence="2 3">
    <name type="scientific">Candida orthopsilosis (strain 90-125)</name>
    <name type="common">Yeast</name>
    <dbReference type="NCBI Taxonomy" id="1136231"/>
    <lineage>
        <taxon>Eukaryota</taxon>
        <taxon>Fungi</taxon>
        <taxon>Dikarya</taxon>
        <taxon>Ascomycota</taxon>
        <taxon>Saccharomycotina</taxon>
        <taxon>Pichiomycetes</taxon>
        <taxon>Debaryomycetaceae</taxon>
        <taxon>Candida/Lodderomyces clade</taxon>
        <taxon>Candida</taxon>
    </lineage>
</organism>
<dbReference type="KEGG" id="cot:CORT_0A04520"/>
<dbReference type="GO" id="GO:0044284">
    <property type="term" value="C:mitochondrial crista junction"/>
    <property type="evidence" value="ECO:0007669"/>
    <property type="project" value="TreeGrafter"/>
</dbReference>
<comment type="subcellular location">
    <subcellularLocation>
        <location evidence="1">Mitochondrion inner membrane</location>
    </subcellularLocation>
</comment>
<dbReference type="PANTHER" id="PTHR28268:SF1">
    <property type="entry name" value="MICOS SUBUNIT MIC26"/>
    <property type="match status" value="1"/>
</dbReference>
<dbReference type="HOGENOM" id="CLU_086433_0_0_1"/>
<proteinExistence type="predicted"/>